<feature type="non-terminal residue" evidence="1">
    <location>
        <position position="1"/>
    </location>
</feature>
<dbReference type="EMBL" id="CAJVQB010065797">
    <property type="protein sequence ID" value="CAG8841432.1"/>
    <property type="molecule type" value="Genomic_DNA"/>
</dbReference>
<keyword evidence="2" id="KW-1185">Reference proteome</keyword>
<sequence>NDFDNGGPNHNLAEEIINSEIAGCSVAETVRQSSSELEPEPDSVPIY</sequence>
<protein>
    <submittedName>
        <fullName evidence="1">17435_t:CDS:1</fullName>
    </submittedName>
</protein>
<accession>A0ABN7WV13</accession>
<gene>
    <name evidence="1" type="ORF">GMARGA_LOCUS35426</name>
</gene>
<name>A0ABN7WV13_GIGMA</name>
<organism evidence="1 2">
    <name type="scientific">Gigaspora margarita</name>
    <dbReference type="NCBI Taxonomy" id="4874"/>
    <lineage>
        <taxon>Eukaryota</taxon>
        <taxon>Fungi</taxon>
        <taxon>Fungi incertae sedis</taxon>
        <taxon>Mucoromycota</taxon>
        <taxon>Glomeromycotina</taxon>
        <taxon>Glomeromycetes</taxon>
        <taxon>Diversisporales</taxon>
        <taxon>Gigasporaceae</taxon>
        <taxon>Gigaspora</taxon>
    </lineage>
</organism>
<evidence type="ECO:0000313" key="2">
    <source>
        <dbReference type="Proteomes" id="UP000789901"/>
    </source>
</evidence>
<evidence type="ECO:0000313" key="1">
    <source>
        <dbReference type="EMBL" id="CAG8841432.1"/>
    </source>
</evidence>
<reference evidence="1 2" key="1">
    <citation type="submission" date="2021-06" db="EMBL/GenBank/DDBJ databases">
        <authorList>
            <person name="Kallberg Y."/>
            <person name="Tangrot J."/>
            <person name="Rosling A."/>
        </authorList>
    </citation>
    <scope>NUCLEOTIDE SEQUENCE [LARGE SCALE GENOMIC DNA]</scope>
    <source>
        <strain evidence="1 2">120-4 pot B 10/14</strain>
    </source>
</reference>
<dbReference type="Proteomes" id="UP000789901">
    <property type="component" value="Unassembled WGS sequence"/>
</dbReference>
<comment type="caution">
    <text evidence="1">The sequence shown here is derived from an EMBL/GenBank/DDBJ whole genome shotgun (WGS) entry which is preliminary data.</text>
</comment>
<proteinExistence type="predicted"/>